<dbReference type="PANTHER" id="PTHR24388:SF104">
    <property type="entry name" value="AT-RICH BINDING PROTEIN-RELATED"/>
    <property type="match status" value="1"/>
</dbReference>
<organism evidence="11 12">
    <name type="scientific">Penaeus vannamei</name>
    <name type="common">Whiteleg shrimp</name>
    <name type="synonym">Litopenaeus vannamei</name>
    <dbReference type="NCBI Taxonomy" id="6689"/>
    <lineage>
        <taxon>Eukaryota</taxon>
        <taxon>Metazoa</taxon>
        <taxon>Ecdysozoa</taxon>
        <taxon>Arthropoda</taxon>
        <taxon>Crustacea</taxon>
        <taxon>Multicrustacea</taxon>
        <taxon>Malacostraca</taxon>
        <taxon>Eumalacostraca</taxon>
        <taxon>Eucarida</taxon>
        <taxon>Decapoda</taxon>
        <taxon>Dendrobranchiata</taxon>
        <taxon>Penaeoidea</taxon>
        <taxon>Penaeidae</taxon>
        <taxon>Penaeus</taxon>
    </lineage>
</organism>
<evidence type="ECO:0000256" key="1">
    <source>
        <dbReference type="ARBA" id="ARBA00004123"/>
    </source>
</evidence>
<keyword evidence="7" id="KW-0539">Nucleus</keyword>
<keyword evidence="3" id="KW-0677">Repeat</keyword>
<dbReference type="Pfam" id="PF00096">
    <property type="entry name" value="zf-C2H2"/>
    <property type="match status" value="4"/>
</dbReference>
<gene>
    <name evidence="11" type="ORF">C7M84_024071</name>
</gene>
<evidence type="ECO:0000256" key="5">
    <source>
        <dbReference type="ARBA" id="ARBA00022833"/>
    </source>
</evidence>
<dbReference type="GO" id="GO:0000978">
    <property type="term" value="F:RNA polymerase II cis-regulatory region sequence-specific DNA binding"/>
    <property type="evidence" value="ECO:0007669"/>
    <property type="project" value="TreeGrafter"/>
</dbReference>
<evidence type="ECO:0000256" key="8">
    <source>
        <dbReference type="ARBA" id="ARBA00037948"/>
    </source>
</evidence>
<dbReference type="EMBL" id="QCYY01000778">
    <property type="protein sequence ID" value="ROT82759.1"/>
    <property type="molecule type" value="Genomic_DNA"/>
</dbReference>
<evidence type="ECO:0000256" key="4">
    <source>
        <dbReference type="ARBA" id="ARBA00022771"/>
    </source>
</evidence>
<dbReference type="Gene3D" id="3.30.160.60">
    <property type="entry name" value="Classic Zinc Finger"/>
    <property type="match status" value="4"/>
</dbReference>
<dbReference type="GO" id="GO:0005634">
    <property type="term" value="C:nucleus"/>
    <property type="evidence" value="ECO:0007669"/>
    <property type="project" value="UniProtKB-SubCell"/>
</dbReference>
<dbReference type="InterPro" id="IPR013087">
    <property type="entry name" value="Znf_C2H2_type"/>
</dbReference>
<dbReference type="PANTHER" id="PTHR24388">
    <property type="entry name" value="ZINC FINGER PROTEIN"/>
    <property type="match status" value="1"/>
</dbReference>
<evidence type="ECO:0000256" key="3">
    <source>
        <dbReference type="ARBA" id="ARBA00022737"/>
    </source>
</evidence>
<dbReference type="FunFam" id="3.30.160.60:FF:001450">
    <property type="entry name" value="zinc finger protein 774"/>
    <property type="match status" value="1"/>
</dbReference>
<evidence type="ECO:0000313" key="11">
    <source>
        <dbReference type="EMBL" id="ROT82759.1"/>
    </source>
</evidence>
<keyword evidence="12" id="KW-1185">Reference proteome</keyword>
<feature type="domain" description="C2H2-type" evidence="10">
    <location>
        <begin position="107"/>
        <end position="135"/>
    </location>
</feature>
<dbReference type="OrthoDB" id="8186305at2759"/>
<dbReference type="FunFam" id="3.30.160.60:FF:000630">
    <property type="entry name" value="Zinc finger protein 180"/>
    <property type="match status" value="1"/>
</dbReference>
<dbReference type="GO" id="GO:0008270">
    <property type="term" value="F:zinc ion binding"/>
    <property type="evidence" value="ECO:0007669"/>
    <property type="project" value="UniProtKB-KW"/>
</dbReference>
<evidence type="ECO:0000256" key="2">
    <source>
        <dbReference type="ARBA" id="ARBA00022723"/>
    </source>
</evidence>
<reference evidence="11 12" key="2">
    <citation type="submission" date="2019-01" db="EMBL/GenBank/DDBJ databases">
        <title>The decoding of complex shrimp genome reveals the adaptation for benthos swimmer, frequently molting mechanism and breeding impact on genome.</title>
        <authorList>
            <person name="Sun Y."/>
            <person name="Gao Y."/>
            <person name="Yu Y."/>
        </authorList>
    </citation>
    <scope>NUCLEOTIDE SEQUENCE [LARGE SCALE GENOMIC DNA]</scope>
    <source>
        <tissue evidence="11">Muscle</tissue>
    </source>
</reference>
<sequence length="162" mass="17968">MCGRSCEDGTSAGTVGARGYGLPPGAFGEQQDADGTQLCNTYKTTNPAGGLRCPYCGKVLPYLSEYQRHIRKHTGERPFACPHCSYATTRKSHLKTHESAGLVTLGHPCPFCGKSSFRDQSDLRRHIRIHTGERPYSCPRCPYTANRNEHLAAHLRRKHPVE</sequence>
<dbReference type="Proteomes" id="UP000283509">
    <property type="component" value="Unassembled WGS sequence"/>
</dbReference>
<protein>
    <recommendedName>
        <fullName evidence="10">C2H2-type domain-containing protein</fullName>
    </recommendedName>
</protein>
<evidence type="ECO:0000259" key="10">
    <source>
        <dbReference type="PROSITE" id="PS50157"/>
    </source>
</evidence>
<comment type="subcellular location">
    <subcellularLocation>
        <location evidence="1">Nucleus</location>
    </subcellularLocation>
</comment>
<name>A0A3R7SZA6_PENVA</name>
<reference evidence="11 12" key="1">
    <citation type="submission" date="2018-04" db="EMBL/GenBank/DDBJ databases">
        <authorList>
            <person name="Zhang X."/>
            <person name="Yuan J."/>
            <person name="Li F."/>
            <person name="Xiang J."/>
        </authorList>
    </citation>
    <scope>NUCLEOTIDE SEQUENCE [LARGE SCALE GENOMIC DNA]</scope>
    <source>
        <tissue evidence="11">Muscle</tissue>
    </source>
</reference>
<dbReference type="InterPro" id="IPR050527">
    <property type="entry name" value="Snail/Krueppel_Znf"/>
</dbReference>
<dbReference type="AlphaFoldDB" id="A0A3R7SZA6"/>
<dbReference type="STRING" id="6689.A0A3R7SZA6"/>
<comment type="similarity">
    <text evidence="8">Belongs to the snail C2H2-type zinc-finger protein family.</text>
</comment>
<feature type="domain" description="C2H2-type" evidence="10">
    <location>
        <begin position="51"/>
        <end position="78"/>
    </location>
</feature>
<feature type="domain" description="C2H2-type" evidence="10">
    <location>
        <begin position="136"/>
        <end position="162"/>
    </location>
</feature>
<accession>A0A3R7SZA6</accession>
<dbReference type="FunFam" id="3.30.160.60:FF:000446">
    <property type="entry name" value="Zinc finger protein"/>
    <property type="match status" value="1"/>
</dbReference>
<dbReference type="SUPFAM" id="SSF57667">
    <property type="entry name" value="beta-beta-alpha zinc fingers"/>
    <property type="match status" value="2"/>
</dbReference>
<keyword evidence="5" id="KW-0862">Zinc</keyword>
<keyword evidence="2" id="KW-0479">Metal-binding</keyword>
<proteinExistence type="inferred from homology"/>
<comment type="caution">
    <text evidence="11">The sequence shown here is derived from an EMBL/GenBank/DDBJ whole genome shotgun (WGS) entry which is preliminary data.</text>
</comment>
<dbReference type="PROSITE" id="PS50157">
    <property type="entry name" value="ZINC_FINGER_C2H2_2"/>
    <property type="match status" value="3"/>
</dbReference>
<dbReference type="GO" id="GO:0000981">
    <property type="term" value="F:DNA-binding transcription factor activity, RNA polymerase II-specific"/>
    <property type="evidence" value="ECO:0007669"/>
    <property type="project" value="TreeGrafter"/>
</dbReference>
<evidence type="ECO:0000256" key="7">
    <source>
        <dbReference type="ARBA" id="ARBA00023242"/>
    </source>
</evidence>
<evidence type="ECO:0000256" key="9">
    <source>
        <dbReference type="PROSITE-ProRule" id="PRU00042"/>
    </source>
</evidence>
<dbReference type="PROSITE" id="PS00028">
    <property type="entry name" value="ZINC_FINGER_C2H2_1"/>
    <property type="match status" value="1"/>
</dbReference>
<evidence type="ECO:0000256" key="6">
    <source>
        <dbReference type="ARBA" id="ARBA00023125"/>
    </source>
</evidence>
<dbReference type="SMART" id="SM00355">
    <property type="entry name" value="ZnF_C2H2"/>
    <property type="match status" value="4"/>
</dbReference>
<dbReference type="InterPro" id="IPR036236">
    <property type="entry name" value="Znf_C2H2_sf"/>
</dbReference>
<evidence type="ECO:0000313" key="12">
    <source>
        <dbReference type="Proteomes" id="UP000283509"/>
    </source>
</evidence>
<keyword evidence="4 9" id="KW-0863">Zinc-finger</keyword>
<keyword evidence="6" id="KW-0238">DNA-binding</keyword>